<keyword evidence="4" id="KW-0963">Cytoplasm</keyword>
<name>A0A0G0JPM1_9BACT</name>
<evidence type="ECO:0000256" key="5">
    <source>
        <dbReference type="SAM" id="MobiDB-lite"/>
    </source>
</evidence>
<dbReference type="Pfam" id="PF20772">
    <property type="entry name" value="TACO1_YebC_N"/>
    <property type="match status" value="1"/>
</dbReference>
<dbReference type="GO" id="GO:0003677">
    <property type="term" value="F:DNA binding"/>
    <property type="evidence" value="ECO:0007669"/>
    <property type="project" value="UniProtKB-UniRule"/>
</dbReference>
<gene>
    <name evidence="8" type="ORF">US90_C0016G0025</name>
</gene>
<dbReference type="InterPro" id="IPR026564">
    <property type="entry name" value="Transcrip_reg_TACO1-like_dom3"/>
</dbReference>
<dbReference type="InterPro" id="IPR049083">
    <property type="entry name" value="TACO1_YebC_N"/>
</dbReference>
<dbReference type="AlphaFoldDB" id="A0A0G0JPM1"/>
<dbReference type="InterPro" id="IPR002876">
    <property type="entry name" value="Transcrip_reg_TACO1-like"/>
</dbReference>
<evidence type="ECO:0000256" key="4">
    <source>
        <dbReference type="HAMAP-Rule" id="MF_00693"/>
    </source>
</evidence>
<dbReference type="PANTHER" id="PTHR12532:SF0">
    <property type="entry name" value="TRANSLATIONAL ACTIVATOR OF CYTOCHROME C OXIDASE 1"/>
    <property type="match status" value="1"/>
</dbReference>
<feature type="region of interest" description="Disordered" evidence="5">
    <location>
        <begin position="1"/>
        <end position="21"/>
    </location>
</feature>
<evidence type="ECO:0000256" key="1">
    <source>
        <dbReference type="ARBA" id="ARBA00008724"/>
    </source>
</evidence>
<evidence type="ECO:0000256" key="2">
    <source>
        <dbReference type="ARBA" id="ARBA00023015"/>
    </source>
</evidence>
<dbReference type="GO" id="GO:0006355">
    <property type="term" value="P:regulation of DNA-templated transcription"/>
    <property type="evidence" value="ECO:0007669"/>
    <property type="project" value="UniProtKB-UniRule"/>
</dbReference>
<evidence type="ECO:0000256" key="3">
    <source>
        <dbReference type="ARBA" id="ARBA00023163"/>
    </source>
</evidence>
<evidence type="ECO:0000259" key="6">
    <source>
        <dbReference type="Pfam" id="PF01709"/>
    </source>
</evidence>
<keyword evidence="4" id="KW-0238">DNA-binding</keyword>
<keyword evidence="2 4" id="KW-0805">Transcription regulation</keyword>
<dbReference type="STRING" id="1618490.US90_C0016G0025"/>
<reference evidence="8 9" key="1">
    <citation type="journal article" date="2015" name="Nature">
        <title>rRNA introns, odd ribosomes, and small enigmatic genomes across a large radiation of phyla.</title>
        <authorList>
            <person name="Brown C.T."/>
            <person name="Hug L.A."/>
            <person name="Thomas B.C."/>
            <person name="Sharon I."/>
            <person name="Castelle C.J."/>
            <person name="Singh A."/>
            <person name="Wilkins M.J."/>
            <person name="Williams K.H."/>
            <person name="Banfield J.F."/>
        </authorList>
    </citation>
    <scope>NUCLEOTIDE SEQUENCE [LARGE SCALE GENOMIC DNA]</scope>
</reference>
<comment type="caution">
    <text evidence="8">The sequence shown here is derived from an EMBL/GenBank/DDBJ whole genome shotgun (WGS) entry which is preliminary data.</text>
</comment>
<proteinExistence type="inferred from homology"/>
<comment type="similarity">
    <text evidence="1 4">Belongs to the TACO1 family.</text>
</comment>
<dbReference type="Proteomes" id="UP000034406">
    <property type="component" value="Unassembled WGS sequence"/>
</dbReference>
<dbReference type="GO" id="GO:0005737">
    <property type="term" value="C:cytoplasm"/>
    <property type="evidence" value="ECO:0007669"/>
    <property type="project" value="UniProtKB-SubCell"/>
</dbReference>
<feature type="domain" description="TACO1/YebC-like second and third" evidence="6">
    <location>
        <begin position="87"/>
        <end position="230"/>
    </location>
</feature>
<sequence length="236" mass="26508">MSGHSKWANIKNRKGAQDKKRSEAFTKIAKNILTAIRENGGNTNLENNNSLRTAIDRAKLASMPKENIERLLKNFEAKKDNLVSFWLEGYASGGVPLMIEVETDNKNRTLGEVKLILKNHSVSLGESGSVAYLFDRKGEIELGNKLTDDQQLEIIDLGVEDIEENYLYVRVEDMENISQLLESKNLEVVSKSIVMKSKSPIIIDNEDQVEKVVDLVEDLEDNEDVVSVFAGFTYNA</sequence>
<dbReference type="EMBL" id="LBUT01000016">
    <property type="protein sequence ID" value="KKQ69523.1"/>
    <property type="molecule type" value="Genomic_DNA"/>
</dbReference>
<dbReference type="FunFam" id="1.10.10.200:FF:000002">
    <property type="entry name" value="Probable transcriptional regulatory protein CLM62_37755"/>
    <property type="match status" value="1"/>
</dbReference>
<dbReference type="PANTHER" id="PTHR12532">
    <property type="entry name" value="TRANSLATIONAL ACTIVATOR OF CYTOCHROME C OXIDASE 1"/>
    <property type="match status" value="1"/>
</dbReference>
<protein>
    <recommendedName>
        <fullName evidence="4">Probable transcriptional regulatory protein US90_C0016G0025</fullName>
    </recommendedName>
</protein>
<dbReference type="Gene3D" id="3.30.70.980">
    <property type="match status" value="2"/>
</dbReference>
<evidence type="ECO:0000259" key="7">
    <source>
        <dbReference type="Pfam" id="PF20772"/>
    </source>
</evidence>
<keyword evidence="3 4" id="KW-0804">Transcription</keyword>
<dbReference type="InterPro" id="IPR029072">
    <property type="entry name" value="YebC-like"/>
</dbReference>
<comment type="subcellular location">
    <subcellularLocation>
        <location evidence="4">Cytoplasm</location>
    </subcellularLocation>
</comment>
<accession>A0A0G0JPM1</accession>
<evidence type="ECO:0000313" key="9">
    <source>
        <dbReference type="Proteomes" id="UP000034406"/>
    </source>
</evidence>
<dbReference type="InterPro" id="IPR048300">
    <property type="entry name" value="TACO1_YebC-like_2nd/3rd_dom"/>
</dbReference>
<dbReference type="Gene3D" id="1.10.10.200">
    <property type="match status" value="1"/>
</dbReference>
<dbReference type="HAMAP" id="MF_00693">
    <property type="entry name" value="Transcrip_reg_TACO1"/>
    <property type="match status" value="1"/>
</dbReference>
<evidence type="ECO:0000313" key="8">
    <source>
        <dbReference type="EMBL" id="KKQ69523.1"/>
    </source>
</evidence>
<dbReference type="SUPFAM" id="SSF75625">
    <property type="entry name" value="YebC-like"/>
    <property type="match status" value="1"/>
</dbReference>
<dbReference type="InterPro" id="IPR017856">
    <property type="entry name" value="Integrase-like_N"/>
</dbReference>
<dbReference type="Pfam" id="PF01709">
    <property type="entry name" value="Transcrip_reg"/>
    <property type="match status" value="1"/>
</dbReference>
<organism evidence="8 9">
    <name type="scientific">Candidatus Shapirobacteria bacterium GW2011_GWE2_38_30</name>
    <dbReference type="NCBI Taxonomy" id="1618490"/>
    <lineage>
        <taxon>Bacteria</taxon>
        <taxon>Candidatus Shapironibacteriota</taxon>
    </lineage>
</organism>
<feature type="domain" description="TACO1/YebC-like N-terminal" evidence="7">
    <location>
        <begin position="5"/>
        <end position="74"/>
    </location>
</feature>